<dbReference type="AlphaFoldDB" id="A0A8H9FUD4"/>
<gene>
    <name evidence="3" type="ORF">GCM10011314_21440</name>
</gene>
<feature type="transmembrane region" description="Helical" evidence="2">
    <location>
        <begin position="60"/>
        <end position="78"/>
    </location>
</feature>
<dbReference type="Proteomes" id="UP000628079">
    <property type="component" value="Unassembled WGS sequence"/>
</dbReference>
<reference evidence="3" key="1">
    <citation type="journal article" date="2014" name="Int. J. Syst. Evol. Microbiol.">
        <title>Complete genome sequence of Corynebacterium casei LMG S-19264T (=DSM 44701T), isolated from a smear-ripened cheese.</title>
        <authorList>
            <consortium name="US DOE Joint Genome Institute (JGI-PGF)"/>
            <person name="Walter F."/>
            <person name="Albersmeier A."/>
            <person name="Kalinowski J."/>
            <person name="Ruckert C."/>
        </authorList>
    </citation>
    <scope>NUCLEOTIDE SEQUENCE</scope>
    <source>
        <strain evidence="3">CGMCC 1.10749</strain>
    </source>
</reference>
<proteinExistence type="predicted"/>
<accession>A0A8H9FUD4</accession>
<evidence type="ECO:0000313" key="3">
    <source>
        <dbReference type="EMBL" id="GGB81540.1"/>
    </source>
</evidence>
<evidence type="ECO:0000256" key="2">
    <source>
        <dbReference type="SAM" id="Phobius"/>
    </source>
</evidence>
<feature type="transmembrane region" description="Helical" evidence="2">
    <location>
        <begin position="93"/>
        <end position="114"/>
    </location>
</feature>
<organism evidence="3 4">
    <name type="scientific">Knoellia flava</name>
    <dbReference type="NCBI Taxonomy" id="913969"/>
    <lineage>
        <taxon>Bacteria</taxon>
        <taxon>Bacillati</taxon>
        <taxon>Actinomycetota</taxon>
        <taxon>Actinomycetes</taxon>
        <taxon>Micrococcales</taxon>
        <taxon>Intrasporangiaceae</taxon>
        <taxon>Knoellia</taxon>
    </lineage>
</organism>
<keyword evidence="2" id="KW-0472">Membrane</keyword>
<evidence type="ECO:0000313" key="4">
    <source>
        <dbReference type="Proteomes" id="UP000628079"/>
    </source>
</evidence>
<comment type="caution">
    <text evidence="3">The sequence shown here is derived from an EMBL/GenBank/DDBJ whole genome shotgun (WGS) entry which is preliminary data.</text>
</comment>
<protein>
    <submittedName>
        <fullName evidence="3">Uncharacterized protein</fullName>
    </submittedName>
</protein>
<dbReference type="EMBL" id="BMEA01000002">
    <property type="protein sequence ID" value="GGB81540.1"/>
    <property type="molecule type" value="Genomic_DNA"/>
</dbReference>
<keyword evidence="2" id="KW-1133">Transmembrane helix</keyword>
<name>A0A8H9FUD4_9MICO</name>
<feature type="region of interest" description="Disordered" evidence="1">
    <location>
        <begin position="1"/>
        <end position="38"/>
    </location>
</feature>
<sequence>MSPRSTRGSDAVAQLKSDLGSDIKERGPQAQDELTAEGTYEPTADEAKTMLEAVRKRADGWRNGIGATFTLILASLAIKPGEGFMKYTGDTRTALMAVLGLSIASALAGLLLLVRAANGPSWLTELVGPDATPERYLHRVAGARQDMRRGQLAWGLSLVLFCIAVGVTWFSASPT</sequence>
<keyword evidence="2" id="KW-0812">Transmembrane</keyword>
<dbReference type="RefSeq" id="WP_035945255.1">
    <property type="nucleotide sequence ID" value="NZ_BMEA01000002.1"/>
</dbReference>
<reference evidence="3" key="2">
    <citation type="submission" date="2020-09" db="EMBL/GenBank/DDBJ databases">
        <authorList>
            <person name="Sun Q."/>
            <person name="Zhou Y."/>
        </authorList>
    </citation>
    <scope>NUCLEOTIDE SEQUENCE</scope>
    <source>
        <strain evidence="3">CGMCC 1.10749</strain>
    </source>
</reference>
<feature type="transmembrane region" description="Helical" evidence="2">
    <location>
        <begin position="152"/>
        <end position="172"/>
    </location>
</feature>
<evidence type="ECO:0000256" key="1">
    <source>
        <dbReference type="SAM" id="MobiDB-lite"/>
    </source>
</evidence>